<keyword evidence="2" id="KW-1185">Reference proteome</keyword>
<name>A0A6A0B7V6_9LACT</name>
<protein>
    <submittedName>
        <fullName evidence="1">Uncharacterized protein</fullName>
    </submittedName>
</protein>
<dbReference type="EMBL" id="BLLH01000016">
    <property type="protein sequence ID" value="GFH41420.1"/>
    <property type="molecule type" value="Genomic_DNA"/>
</dbReference>
<sequence length="241" mass="28563">MKEILFEFDEEEHIRNERMFDYEQLIYEGELDKSVSFEEWFKENDNFEYDFSWIVESFNEALIANYGAGSLIMVDNHIFEVSNNHDTRDLIYNLNFDQTQGYQYTSDFTLYADAVTLLVHENKNDVNNDGLYEKLYNIALESVSNSGEDLDYIDRFGFDFSTASDFFYLSNSEFFKNYYEEYGYEANVDESKYDLATRIAASIQAEYALEGDFERTKKLFNFDVDSFNNSYEKFLAVKKMI</sequence>
<organism evidence="1 2">
    <name type="scientific">Pseudolactococcus insecticola</name>
    <dbReference type="NCBI Taxonomy" id="2709158"/>
    <lineage>
        <taxon>Bacteria</taxon>
        <taxon>Bacillati</taxon>
        <taxon>Bacillota</taxon>
        <taxon>Bacilli</taxon>
        <taxon>Lactobacillales</taxon>
        <taxon>Streptococcaceae</taxon>
        <taxon>Pseudolactococcus</taxon>
    </lineage>
</organism>
<evidence type="ECO:0000313" key="1">
    <source>
        <dbReference type="EMBL" id="GFH41420.1"/>
    </source>
</evidence>
<gene>
    <name evidence="1" type="ORF">Hs20B_18180</name>
</gene>
<dbReference type="RefSeq" id="WP_172357902.1">
    <property type="nucleotide sequence ID" value="NZ_BLLH01000016.1"/>
</dbReference>
<dbReference type="Proteomes" id="UP000475928">
    <property type="component" value="Unassembled WGS sequence"/>
</dbReference>
<accession>A0A6A0B7V6</accession>
<reference evidence="1 2" key="1">
    <citation type="submission" date="2020-02" db="EMBL/GenBank/DDBJ databases">
        <title>Draft genome sequence of Lactococcus sp. Hs20B0-1.</title>
        <authorList>
            <person name="Noda S."/>
            <person name="Yuki M."/>
            <person name="Ohkuma M."/>
        </authorList>
    </citation>
    <scope>NUCLEOTIDE SEQUENCE [LARGE SCALE GENOMIC DNA]</scope>
    <source>
        <strain evidence="1 2">Hs20B0-1</strain>
    </source>
</reference>
<dbReference type="AlphaFoldDB" id="A0A6A0B7V6"/>
<evidence type="ECO:0000313" key="2">
    <source>
        <dbReference type="Proteomes" id="UP000475928"/>
    </source>
</evidence>
<proteinExistence type="predicted"/>
<comment type="caution">
    <text evidence="1">The sequence shown here is derived from an EMBL/GenBank/DDBJ whole genome shotgun (WGS) entry which is preliminary data.</text>
</comment>